<proteinExistence type="predicted"/>
<evidence type="ECO:0000256" key="1">
    <source>
        <dbReference type="SAM" id="MobiDB-lite"/>
    </source>
</evidence>
<gene>
    <name evidence="2" type="ORF">HETIRDRAFT_440862</name>
</gene>
<dbReference type="GeneID" id="20675312"/>
<dbReference type="RefSeq" id="XP_009548440.1">
    <property type="nucleotide sequence ID" value="XM_009550145.1"/>
</dbReference>
<evidence type="ECO:0000313" key="3">
    <source>
        <dbReference type="Proteomes" id="UP000030671"/>
    </source>
</evidence>
<accession>W4K2F7</accession>
<dbReference type="Proteomes" id="UP000030671">
    <property type="component" value="Unassembled WGS sequence"/>
</dbReference>
<protein>
    <submittedName>
        <fullName evidence="2">Uncharacterized protein</fullName>
    </submittedName>
</protein>
<keyword evidence="3" id="KW-1185">Reference proteome</keyword>
<feature type="region of interest" description="Disordered" evidence="1">
    <location>
        <begin position="42"/>
        <end position="73"/>
    </location>
</feature>
<dbReference type="AlphaFoldDB" id="W4K2F7"/>
<dbReference type="HOGENOM" id="CLU_2705099_0_0_1"/>
<name>W4K2F7_HETIT</name>
<dbReference type="EMBL" id="KI925460">
    <property type="protein sequence ID" value="ETW79904.1"/>
    <property type="molecule type" value="Genomic_DNA"/>
</dbReference>
<organism evidence="2 3">
    <name type="scientific">Heterobasidion irregulare (strain TC 32-1)</name>
    <dbReference type="NCBI Taxonomy" id="747525"/>
    <lineage>
        <taxon>Eukaryota</taxon>
        <taxon>Fungi</taxon>
        <taxon>Dikarya</taxon>
        <taxon>Basidiomycota</taxon>
        <taxon>Agaricomycotina</taxon>
        <taxon>Agaricomycetes</taxon>
        <taxon>Russulales</taxon>
        <taxon>Bondarzewiaceae</taxon>
        <taxon>Heterobasidion</taxon>
        <taxon>Heterobasidion annosum species complex</taxon>
    </lineage>
</organism>
<dbReference type="KEGG" id="hir:HETIRDRAFT_440862"/>
<sequence>MTRSGTMDECIVGGRLVGMEKVGSTGHKWLCLEGVIDRKTATSNEQKNKTRTAQQTRIRSRANMSLHGIPSSR</sequence>
<feature type="compositionally biased region" description="Polar residues" evidence="1">
    <location>
        <begin position="42"/>
        <end position="57"/>
    </location>
</feature>
<dbReference type="OrthoDB" id="2593174at2759"/>
<reference evidence="2 3" key="1">
    <citation type="journal article" date="2012" name="New Phytol.">
        <title>Insight into trade-off between wood decay and parasitism from the genome of a fungal forest pathogen.</title>
        <authorList>
            <person name="Olson A."/>
            <person name="Aerts A."/>
            <person name="Asiegbu F."/>
            <person name="Belbahri L."/>
            <person name="Bouzid O."/>
            <person name="Broberg A."/>
            <person name="Canback B."/>
            <person name="Coutinho P.M."/>
            <person name="Cullen D."/>
            <person name="Dalman K."/>
            <person name="Deflorio G."/>
            <person name="van Diepen L.T."/>
            <person name="Dunand C."/>
            <person name="Duplessis S."/>
            <person name="Durling M."/>
            <person name="Gonthier P."/>
            <person name="Grimwood J."/>
            <person name="Fossdal C.G."/>
            <person name="Hansson D."/>
            <person name="Henrissat B."/>
            <person name="Hietala A."/>
            <person name="Himmelstrand K."/>
            <person name="Hoffmeister D."/>
            <person name="Hogberg N."/>
            <person name="James T.Y."/>
            <person name="Karlsson M."/>
            <person name="Kohler A."/>
            <person name="Kues U."/>
            <person name="Lee Y.H."/>
            <person name="Lin Y.C."/>
            <person name="Lind M."/>
            <person name="Lindquist E."/>
            <person name="Lombard V."/>
            <person name="Lucas S."/>
            <person name="Lunden K."/>
            <person name="Morin E."/>
            <person name="Murat C."/>
            <person name="Park J."/>
            <person name="Raffaello T."/>
            <person name="Rouze P."/>
            <person name="Salamov A."/>
            <person name="Schmutz J."/>
            <person name="Solheim H."/>
            <person name="Stahlberg J."/>
            <person name="Velez H."/>
            <person name="de Vries R.P."/>
            <person name="Wiebenga A."/>
            <person name="Woodward S."/>
            <person name="Yakovlev I."/>
            <person name="Garbelotto M."/>
            <person name="Martin F."/>
            <person name="Grigoriev I.V."/>
            <person name="Stenlid J."/>
        </authorList>
    </citation>
    <scope>NUCLEOTIDE SEQUENCE [LARGE SCALE GENOMIC DNA]</scope>
    <source>
        <strain evidence="2 3">TC 32-1</strain>
    </source>
</reference>
<evidence type="ECO:0000313" key="2">
    <source>
        <dbReference type="EMBL" id="ETW79904.1"/>
    </source>
</evidence>
<dbReference type="InParanoid" id="W4K2F7"/>